<protein>
    <submittedName>
        <fullName evidence="2">Uncharacterized protein</fullName>
    </submittedName>
</protein>
<feature type="compositionally biased region" description="Basic and acidic residues" evidence="1">
    <location>
        <begin position="469"/>
        <end position="492"/>
    </location>
</feature>
<reference evidence="2" key="1">
    <citation type="submission" date="2021-03" db="EMBL/GenBank/DDBJ databases">
        <authorList>
            <person name="Bekaert M."/>
        </authorList>
    </citation>
    <scope>NUCLEOTIDE SEQUENCE</scope>
</reference>
<dbReference type="PANTHER" id="PTHR47642:SF5">
    <property type="entry name" value="ATP-DEPENDENT DNA HELICASE"/>
    <property type="match status" value="1"/>
</dbReference>
<evidence type="ECO:0000256" key="1">
    <source>
        <dbReference type="SAM" id="MobiDB-lite"/>
    </source>
</evidence>
<keyword evidence="3" id="KW-1185">Reference proteome</keyword>
<evidence type="ECO:0000313" key="2">
    <source>
        <dbReference type="EMBL" id="CAG2208395.1"/>
    </source>
</evidence>
<dbReference type="PANTHER" id="PTHR47642">
    <property type="entry name" value="ATP-DEPENDENT DNA HELICASE"/>
    <property type="match status" value="1"/>
</dbReference>
<accession>A0A8S3RJY1</accession>
<sequence length="509" mass="59085">MGIYSRTPEKAQEGNTDAISAMKIIGKIYLQNHEMSSQVAVYRVCSLQLKQCTRDVVFIPSGSTCSIYKMSFPISVIKSRFRKGDGNNEKIWMVSIHEKYYARPNLSIFNDIFLAEFASKFFILPNSQHPKSSELSPVYQLQNNLENRPHFEIDTENLEKAWQDVKEGKVQETSWASSAPEIEIYRIESEMEKTVEVPEDPKIYPNSDSKNKHQKTFFSLRITQISSERNSTRLTQNEQYPAGPVLLHQTLNNLGYVKWRKENKAAVIKYQTFSSEKNPEDYYLSLLQLFLPHRESMTLPSAPEIEIDRIESEMEKTVEVPEDPKIYPNSDSKNKHQKTFFSLRITQISSERNSTRLTQNEQYPAGPVLLHQTLNNLGYVKWRKENKAAVIKYQTFSSEKNPEDYYLSLLQLFLPHRESMTLPSENRPHFEIDTENLEKALQDVKEGKVQETSWASSAPEIEIDRIESEMEKTVEVPEDPKIYPNSDSKKQTSENILFITNHPNFLRKK</sequence>
<feature type="region of interest" description="Disordered" evidence="1">
    <location>
        <begin position="469"/>
        <end position="495"/>
    </location>
</feature>
<proteinExistence type="predicted"/>
<gene>
    <name evidence="2" type="ORF">MEDL_22613</name>
</gene>
<comment type="caution">
    <text evidence="2">The sequence shown here is derived from an EMBL/GenBank/DDBJ whole genome shotgun (WGS) entry which is preliminary data.</text>
</comment>
<dbReference type="EMBL" id="CAJPWZ010001107">
    <property type="protein sequence ID" value="CAG2208395.1"/>
    <property type="molecule type" value="Genomic_DNA"/>
</dbReference>
<dbReference type="AlphaFoldDB" id="A0A8S3RJY1"/>
<dbReference type="Proteomes" id="UP000683360">
    <property type="component" value="Unassembled WGS sequence"/>
</dbReference>
<dbReference type="InterPro" id="IPR051055">
    <property type="entry name" value="PIF1_helicase"/>
</dbReference>
<evidence type="ECO:0000313" key="3">
    <source>
        <dbReference type="Proteomes" id="UP000683360"/>
    </source>
</evidence>
<organism evidence="2 3">
    <name type="scientific">Mytilus edulis</name>
    <name type="common">Blue mussel</name>
    <dbReference type="NCBI Taxonomy" id="6550"/>
    <lineage>
        <taxon>Eukaryota</taxon>
        <taxon>Metazoa</taxon>
        <taxon>Spiralia</taxon>
        <taxon>Lophotrochozoa</taxon>
        <taxon>Mollusca</taxon>
        <taxon>Bivalvia</taxon>
        <taxon>Autobranchia</taxon>
        <taxon>Pteriomorphia</taxon>
        <taxon>Mytilida</taxon>
        <taxon>Mytiloidea</taxon>
        <taxon>Mytilidae</taxon>
        <taxon>Mytilinae</taxon>
        <taxon>Mytilus</taxon>
    </lineage>
</organism>
<name>A0A8S3RJY1_MYTED</name>